<dbReference type="PANTHER" id="PTHR42941">
    <property type="entry name" value="SLL1037 PROTEIN"/>
    <property type="match status" value="1"/>
</dbReference>
<keyword evidence="2" id="KW-1185">Reference proteome</keyword>
<dbReference type="Proteomes" id="UP001191082">
    <property type="component" value="Unassembled WGS sequence"/>
</dbReference>
<dbReference type="InterPro" id="IPR011852">
    <property type="entry name" value="TRAP_TAXI"/>
</dbReference>
<dbReference type="EMBL" id="VCPC01000003">
    <property type="protein sequence ID" value="TMV11483.1"/>
    <property type="molecule type" value="Genomic_DNA"/>
</dbReference>
<dbReference type="RefSeq" id="WP_138864549.1">
    <property type="nucleotide sequence ID" value="NZ_VCPC01000003.1"/>
</dbReference>
<dbReference type="Gene3D" id="3.40.190.10">
    <property type="entry name" value="Periplasmic binding protein-like II"/>
    <property type="match status" value="2"/>
</dbReference>
<proteinExistence type="predicted"/>
<dbReference type="PANTHER" id="PTHR42941:SF1">
    <property type="entry name" value="SLL1037 PROTEIN"/>
    <property type="match status" value="1"/>
</dbReference>
<comment type="caution">
    <text evidence="1">The sequence shown here is derived from an EMBL/GenBank/DDBJ whole genome shotgun (WGS) entry which is preliminary data.</text>
</comment>
<protein>
    <submittedName>
        <fullName evidence="1">TAXI family TRAP transporter solute-binding subunit</fullName>
    </submittedName>
</protein>
<dbReference type="SUPFAM" id="SSF53850">
    <property type="entry name" value="Periplasmic binding protein-like II"/>
    <property type="match status" value="1"/>
</dbReference>
<organism evidence="1 2">
    <name type="scientific">Arenibacterium halophilum</name>
    <dbReference type="NCBI Taxonomy" id="2583821"/>
    <lineage>
        <taxon>Bacteria</taxon>
        <taxon>Pseudomonadati</taxon>
        <taxon>Pseudomonadota</taxon>
        <taxon>Alphaproteobacteria</taxon>
        <taxon>Rhodobacterales</taxon>
        <taxon>Paracoccaceae</taxon>
        <taxon>Arenibacterium</taxon>
    </lineage>
</organism>
<dbReference type="Pfam" id="PF16868">
    <property type="entry name" value="NMT1_3"/>
    <property type="match status" value="1"/>
</dbReference>
<gene>
    <name evidence="1" type="ORF">FGK64_14470</name>
</gene>
<reference evidence="1 2" key="1">
    <citation type="submission" date="2019-05" db="EMBL/GenBank/DDBJ databases">
        <title>Marivita sp. nov. isolated from sea sediment.</title>
        <authorList>
            <person name="Kim W."/>
        </authorList>
    </citation>
    <scope>NUCLEOTIDE SEQUENCE [LARGE SCALE GENOMIC DNA]</scope>
    <source>
        <strain evidence="1 2">CAU 1492</strain>
    </source>
</reference>
<accession>A0ABY2X6S1</accession>
<name>A0ABY2X6S1_9RHOB</name>
<sequence length="343" mass="37000">MFDLEKRRFFVRISAAAAIGVAGIPALAQEKLGSPDWDYEVVLGGGSATGNSRVLAGALGKIITENVQGVRASGAVSPGFDAESAIHTHEGAWSGGVGTPLTISNAVNGVAPFPSEGIALKFWFYHNEVPLNVLARTDTGFTKISDLKGATVALAPRGTSNYQLTEIVFADNGVSLDDVKVRYMDTSEAISQLQNGNIDAMSYVRDYSGAVLELTTARDVTLLQADEAGAAKVAEQLPWAGPIDWPFIKEYPNMNVPAPAQSFVSPEFMFLDADLPNDLVYAMTRAVWENIETVNRSSKVFEDVNLQEALKRVPIAPHPGALMYYKEMNVPGWEAYADLLPKE</sequence>
<evidence type="ECO:0000313" key="2">
    <source>
        <dbReference type="Proteomes" id="UP001191082"/>
    </source>
</evidence>
<dbReference type="NCBIfam" id="TIGR02122">
    <property type="entry name" value="TRAP_TAXI"/>
    <property type="match status" value="1"/>
</dbReference>
<evidence type="ECO:0000313" key="1">
    <source>
        <dbReference type="EMBL" id="TMV11483.1"/>
    </source>
</evidence>